<comment type="caution">
    <text evidence="3">The sequence shown here is derived from an EMBL/GenBank/DDBJ whole genome shotgun (WGS) entry which is preliminary data.</text>
</comment>
<reference evidence="2 5" key="2">
    <citation type="submission" date="2020-08" db="EMBL/GenBank/DDBJ databases">
        <title>Genomic Encyclopedia of Type Strains, Phase IV (KMG-IV): sequencing the most valuable type-strain genomes for metagenomic binning, comparative biology and taxonomic classification.</title>
        <authorList>
            <person name="Goeker M."/>
        </authorList>
    </citation>
    <scope>NUCLEOTIDE SEQUENCE [LARGE SCALE GENOMIC DNA]</scope>
    <source>
        <strain evidence="2 5">DSM 105434</strain>
    </source>
</reference>
<evidence type="ECO:0000313" key="3">
    <source>
        <dbReference type="EMBL" id="TLK27253.1"/>
    </source>
</evidence>
<dbReference type="PROSITE" id="PS51257">
    <property type="entry name" value="PROKAR_LIPOPROTEIN"/>
    <property type="match status" value="1"/>
</dbReference>
<gene>
    <name evidence="3" type="ORF">FCS05_10285</name>
    <name evidence="2" type="ORF">HNQ10_002383</name>
</gene>
<keyword evidence="1" id="KW-0175">Coiled coil</keyword>
<evidence type="ECO:0000313" key="2">
    <source>
        <dbReference type="EMBL" id="MBB5295554.1"/>
    </source>
</evidence>
<dbReference type="Proteomes" id="UP000308000">
    <property type="component" value="Unassembled WGS sequence"/>
</dbReference>
<evidence type="ECO:0000256" key="1">
    <source>
        <dbReference type="SAM" id="Coils"/>
    </source>
</evidence>
<feature type="coiled-coil region" evidence="1">
    <location>
        <begin position="20"/>
        <end position="47"/>
    </location>
</feature>
<proteinExistence type="predicted"/>
<name>A0AAJ5JYJ3_9DEIO</name>
<evidence type="ECO:0008006" key="6">
    <source>
        <dbReference type="Google" id="ProtNLM"/>
    </source>
</evidence>
<accession>A0AAJ5JYJ3</accession>
<sequence length="125" mass="13399">MKRAAPPLLLLAGLLSSCQDREARAENARLAARVTALEAQVRALAARSDTGAIVSQAAAQNCANDLARFLETTRQDGGRYPAIQLVTLPDSCMDLRVNWHTLKPNAYAFDVTDLGGHTLARQSGP</sequence>
<protein>
    <recommendedName>
        <fullName evidence="6">Lipoprotein</fullName>
    </recommendedName>
</protein>
<evidence type="ECO:0000313" key="4">
    <source>
        <dbReference type="Proteomes" id="UP000308000"/>
    </source>
</evidence>
<dbReference type="EMBL" id="JACHFV010000007">
    <property type="protein sequence ID" value="MBB5295554.1"/>
    <property type="molecule type" value="Genomic_DNA"/>
</dbReference>
<organism evidence="3 4">
    <name type="scientific">Deinococcus metallilatus</name>
    <dbReference type="NCBI Taxonomy" id="1211322"/>
    <lineage>
        <taxon>Bacteria</taxon>
        <taxon>Thermotogati</taxon>
        <taxon>Deinococcota</taxon>
        <taxon>Deinococci</taxon>
        <taxon>Deinococcales</taxon>
        <taxon>Deinococcaceae</taxon>
        <taxon>Deinococcus</taxon>
    </lineage>
</organism>
<dbReference type="AlphaFoldDB" id="A0AAJ5JYJ3"/>
<dbReference type="RefSeq" id="WP_129118148.1">
    <property type="nucleotide sequence ID" value="NZ_BSUI01000015.1"/>
</dbReference>
<dbReference type="Proteomes" id="UP000536909">
    <property type="component" value="Unassembled WGS sequence"/>
</dbReference>
<reference evidence="3 4" key="1">
    <citation type="submission" date="2019-04" db="EMBL/GenBank/DDBJ databases">
        <title>Deinococcus metalilatus MA1002 mutant No.5.</title>
        <authorList>
            <person name="Park W."/>
            <person name="Park C."/>
        </authorList>
    </citation>
    <scope>NUCLEOTIDE SEQUENCE [LARGE SCALE GENOMIC DNA]</scope>
    <source>
        <strain evidence="3 4">MA1002-m5</strain>
    </source>
</reference>
<keyword evidence="5" id="KW-1185">Reference proteome</keyword>
<evidence type="ECO:0000313" key="5">
    <source>
        <dbReference type="Proteomes" id="UP000536909"/>
    </source>
</evidence>
<dbReference type="EMBL" id="VBRC01000006">
    <property type="protein sequence ID" value="TLK27253.1"/>
    <property type="molecule type" value="Genomic_DNA"/>
</dbReference>